<dbReference type="STRING" id="873513.HMPREF6485_2280"/>
<keyword evidence="3" id="KW-1185">Reference proteome</keyword>
<dbReference type="EMBL" id="AEPD01000037">
    <property type="protein sequence ID" value="EFU29721.1"/>
    <property type="molecule type" value="Genomic_DNA"/>
</dbReference>
<evidence type="ECO:0000259" key="1">
    <source>
        <dbReference type="Pfam" id="PF14393"/>
    </source>
</evidence>
<dbReference type="HOGENOM" id="CLU_1223845_0_0_10"/>
<dbReference type="RefSeq" id="WP_004346399.1">
    <property type="nucleotide sequence ID" value="NZ_GL586311.1"/>
</dbReference>
<reference evidence="2 3" key="1">
    <citation type="submission" date="2010-10" db="EMBL/GenBank/DDBJ databases">
        <authorList>
            <person name="Muzny D."/>
            <person name="Qin X."/>
            <person name="Deng J."/>
            <person name="Jiang H."/>
            <person name="Liu Y."/>
            <person name="Qu J."/>
            <person name="Song X.-Z."/>
            <person name="Zhang L."/>
            <person name="Thornton R."/>
            <person name="Coyle M."/>
            <person name="Francisco L."/>
            <person name="Jackson L."/>
            <person name="Javaid M."/>
            <person name="Korchina V."/>
            <person name="Kovar C."/>
            <person name="Mata R."/>
            <person name="Mathew T."/>
            <person name="Ngo R."/>
            <person name="Nguyen L."/>
            <person name="Nguyen N."/>
            <person name="Okwuonu G."/>
            <person name="Ongeri F."/>
            <person name="Pham C."/>
            <person name="Simmons D."/>
            <person name="Wilczek-Boney K."/>
            <person name="Hale W."/>
            <person name="Jakkamsetti A."/>
            <person name="Pham P."/>
            <person name="Ruth R."/>
            <person name="San Lucas F."/>
            <person name="Warren J."/>
            <person name="Zhang J."/>
            <person name="Zhao Z."/>
            <person name="Zhou C."/>
            <person name="Zhu D."/>
            <person name="Lee S."/>
            <person name="Bess C."/>
            <person name="Blankenburg K."/>
            <person name="Forbes L."/>
            <person name="Fu Q."/>
            <person name="Gubbala S."/>
            <person name="Hirani K."/>
            <person name="Jayaseelan J.C."/>
            <person name="Lara F."/>
            <person name="Munidasa M."/>
            <person name="Palculict T."/>
            <person name="Patil S."/>
            <person name="Pu L.-L."/>
            <person name="Saada N."/>
            <person name="Tang L."/>
            <person name="Weissenberger G."/>
            <person name="Zhu Y."/>
            <person name="Hemphill L."/>
            <person name="Shang Y."/>
            <person name="Youmans B."/>
            <person name="Ayvaz T."/>
            <person name="Ross M."/>
            <person name="Santibanez J."/>
            <person name="Aqrawi P."/>
            <person name="Gross S."/>
            <person name="Joshi V."/>
            <person name="Fowler G."/>
            <person name="Nazareth L."/>
            <person name="Reid J."/>
            <person name="Worley K."/>
            <person name="Petrosino J."/>
            <person name="Highlander S."/>
            <person name="Gibbs R."/>
        </authorList>
    </citation>
    <scope>NUCLEOTIDE SEQUENCE [LARGE SCALE GENOMIC DNA]</scope>
    <source>
        <strain evidence="2 3">ATCC 33574</strain>
    </source>
</reference>
<dbReference type="InterPro" id="IPR025536">
    <property type="entry name" value="DUF4422"/>
</dbReference>
<evidence type="ECO:0000313" key="3">
    <source>
        <dbReference type="Proteomes" id="UP000003112"/>
    </source>
</evidence>
<sequence>MKDLTIWITYHNDQQIKEYGLEEDETFRLFKGNDLCAQGKNINQLNQFYSELTTFYWVWKNKIYSKVIGFCHYRRIFTHVMDIEPGICQVMRIANMGYTVERYYRLAHNYNDMYDIIEILNERYGTENAYSKYLLEATVFIPFCCFVMCYEDFEALCEFLFPILFAFDRKNGLNMDPKNYRQKAERDFRYDQVDYQQRAISFLAERIISAYLVNHMKLVSVQTLNQ</sequence>
<protein>
    <recommendedName>
        <fullName evidence="1">DUF4422 domain-containing protein</fullName>
    </recommendedName>
</protein>
<dbReference type="AlphaFoldDB" id="E6K9L6"/>
<gene>
    <name evidence="2" type="ORF">HMPREF6485_2280</name>
</gene>
<feature type="domain" description="DUF4422" evidence="1">
    <location>
        <begin position="38"/>
        <end position="82"/>
    </location>
</feature>
<name>E6K9L6_9BACT</name>
<feature type="domain" description="DUF4422" evidence="1">
    <location>
        <begin position="97"/>
        <end position="213"/>
    </location>
</feature>
<dbReference type="eggNOG" id="COG1442">
    <property type="taxonomic scope" value="Bacteria"/>
</dbReference>
<comment type="caution">
    <text evidence="2">The sequence shown here is derived from an EMBL/GenBank/DDBJ whole genome shotgun (WGS) entry which is preliminary data.</text>
</comment>
<accession>E6K9L6</accession>
<organism evidence="2 3">
    <name type="scientific">Segatella buccae ATCC 33574</name>
    <dbReference type="NCBI Taxonomy" id="873513"/>
    <lineage>
        <taxon>Bacteria</taxon>
        <taxon>Pseudomonadati</taxon>
        <taxon>Bacteroidota</taxon>
        <taxon>Bacteroidia</taxon>
        <taxon>Bacteroidales</taxon>
        <taxon>Prevotellaceae</taxon>
        <taxon>Segatella</taxon>
    </lineage>
</organism>
<dbReference type="Pfam" id="PF14393">
    <property type="entry name" value="DUF4422"/>
    <property type="match status" value="2"/>
</dbReference>
<dbReference type="Proteomes" id="UP000003112">
    <property type="component" value="Unassembled WGS sequence"/>
</dbReference>
<evidence type="ECO:0000313" key="2">
    <source>
        <dbReference type="EMBL" id="EFU29721.1"/>
    </source>
</evidence>
<proteinExistence type="predicted"/>
<dbReference type="GeneID" id="93536974"/>